<feature type="transmembrane region" description="Helical" evidence="1">
    <location>
        <begin position="6"/>
        <end position="27"/>
    </location>
</feature>
<reference evidence="2" key="2">
    <citation type="submission" date="2025-09" db="UniProtKB">
        <authorList>
            <consortium name="Ensembl"/>
        </authorList>
    </citation>
    <scope>IDENTIFICATION</scope>
</reference>
<protein>
    <submittedName>
        <fullName evidence="2">Uncharacterized protein</fullName>
    </submittedName>
</protein>
<evidence type="ECO:0000313" key="3">
    <source>
        <dbReference type="Proteomes" id="UP000472262"/>
    </source>
</evidence>
<keyword evidence="1" id="KW-1133">Transmembrane helix</keyword>
<reference evidence="2" key="1">
    <citation type="submission" date="2025-08" db="UniProtKB">
        <authorList>
            <consortium name="Ensembl"/>
        </authorList>
    </citation>
    <scope>IDENTIFICATION</scope>
</reference>
<accession>A0A672L9X2</accession>
<sequence>MTVTLFPIRLFIAAFMMLLAWPFAFIASVGRSETAVEPQCLWRK</sequence>
<dbReference type="InParanoid" id="A0A672L9X2"/>
<organism evidence="2 3">
    <name type="scientific">Sinocyclocheilus grahami</name>
    <name type="common">Dianchi golden-line fish</name>
    <name type="synonym">Barbus grahami</name>
    <dbReference type="NCBI Taxonomy" id="75366"/>
    <lineage>
        <taxon>Eukaryota</taxon>
        <taxon>Metazoa</taxon>
        <taxon>Chordata</taxon>
        <taxon>Craniata</taxon>
        <taxon>Vertebrata</taxon>
        <taxon>Euteleostomi</taxon>
        <taxon>Actinopterygii</taxon>
        <taxon>Neopterygii</taxon>
        <taxon>Teleostei</taxon>
        <taxon>Ostariophysi</taxon>
        <taxon>Cypriniformes</taxon>
        <taxon>Cyprinidae</taxon>
        <taxon>Cyprininae</taxon>
        <taxon>Sinocyclocheilus</taxon>
    </lineage>
</organism>
<keyword evidence="1" id="KW-0472">Membrane</keyword>
<keyword evidence="1" id="KW-0812">Transmembrane</keyword>
<dbReference type="Proteomes" id="UP000472262">
    <property type="component" value="Unassembled WGS sequence"/>
</dbReference>
<keyword evidence="3" id="KW-1185">Reference proteome</keyword>
<evidence type="ECO:0000256" key="1">
    <source>
        <dbReference type="SAM" id="Phobius"/>
    </source>
</evidence>
<proteinExistence type="predicted"/>
<name>A0A672L9X2_SINGR</name>
<dbReference type="Ensembl" id="ENSSGRT00000021827.1">
    <property type="protein sequence ID" value="ENSSGRP00000020205.1"/>
    <property type="gene ID" value="ENSSGRG00000012217.1"/>
</dbReference>
<evidence type="ECO:0000313" key="2">
    <source>
        <dbReference type="Ensembl" id="ENSSGRP00000020205.1"/>
    </source>
</evidence>
<dbReference type="AlphaFoldDB" id="A0A672L9X2"/>